<evidence type="ECO:0000256" key="4">
    <source>
        <dbReference type="ARBA" id="ARBA00022989"/>
    </source>
</evidence>
<proteinExistence type="inferred from homology"/>
<evidence type="ECO:0000256" key="2">
    <source>
        <dbReference type="ARBA" id="ARBA00009142"/>
    </source>
</evidence>
<evidence type="ECO:0000313" key="7">
    <source>
        <dbReference type="EMBL" id="RDS80471.1"/>
    </source>
</evidence>
<dbReference type="Proteomes" id="UP000254258">
    <property type="component" value="Unassembled WGS sequence"/>
</dbReference>
<dbReference type="Pfam" id="PF01925">
    <property type="entry name" value="TauE"/>
    <property type="match status" value="1"/>
</dbReference>
<sequence>MAPLSEFLLFTGIGALAQLVDGALGMAYGVTSAGMLLGMGMAPALASASVHYAETFTCGASGISHWWAGNVQRRLFWALVIPGVIGAVVGATALAHMPSIWIRYFLTPYLLAMGLFLVFRTMRRKDRRTDVPRGTRVLGFVAGVLDAAGGGGWSALTVTTMVARGQEPRMVIGSVHLAKCIVSLAASITFLLSIGESKLHVVLGLILGGVIAAPFGAWLVRRLPSRVCTLMAGLTVLALGIYNFYRLLR</sequence>
<dbReference type="GO" id="GO:0005886">
    <property type="term" value="C:plasma membrane"/>
    <property type="evidence" value="ECO:0007669"/>
    <property type="project" value="UniProtKB-SubCell"/>
</dbReference>
<reference evidence="7 8" key="1">
    <citation type="submission" date="2018-07" db="EMBL/GenBank/DDBJ databases">
        <title>Dyella monticola sp. nov. and Dyella psychrodurans sp. nov. isolated from monsoon evergreen broad-leaved forest soil of Dinghu Mountain, China.</title>
        <authorList>
            <person name="Gao Z."/>
            <person name="Qiu L."/>
        </authorList>
    </citation>
    <scope>NUCLEOTIDE SEQUENCE [LARGE SCALE GENOMIC DNA]</scope>
    <source>
        <strain evidence="7 8">4G-K06</strain>
    </source>
</reference>
<keyword evidence="6" id="KW-1003">Cell membrane</keyword>
<dbReference type="PANTHER" id="PTHR43701:SF12">
    <property type="entry name" value="MEMBRANE TRANSPORTER PROTEIN YTNM-RELATED"/>
    <property type="match status" value="1"/>
</dbReference>
<keyword evidence="3 6" id="KW-0812">Transmembrane</keyword>
<dbReference type="InterPro" id="IPR051598">
    <property type="entry name" value="TSUP/Inactive_protease-like"/>
</dbReference>
<dbReference type="PANTHER" id="PTHR43701">
    <property type="entry name" value="MEMBRANE TRANSPORTER PROTEIN MJ0441-RELATED"/>
    <property type="match status" value="1"/>
</dbReference>
<evidence type="ECO:0000256" key="1">
    <source>
        <dbReference type="ARBA" id="ARBA00004141"/>
    </source>
</evidence>
<feature type="transmembrane region" description="Helical" evidence="6">
    <location>
        <begin position="74"/>
        <end position="95"/>
    </location>
</feature>
<feature type="transmembrane region" description="Helical" evidence="6">
    <location>
        <begin position="200"/>
        <end position="220"/>
    </location>
</feature>
<name>A0A370WWP9_9GAMM</name>
<comment type="subcellular location">
    <subcellularLocation>
        <location evidence="6">Cell membrane</location>
        <topology evidence="6">Multi-pass membrane protein</topology>
    </subcellularLocation>
    <subcellularLocation>
        <location evidence="1">Membrane</location>
        <topology evidence="1">Multi-pass membrane protein</topology>
    </subcellularLocation>
</comment>
<evidence type="ECO:0000256" key="6">
    <source>
        <dbReference type="RuleBase" id="RU363041"/>
    </source>
</evidence>
<keyword evidence="8" id="KW-1185">Reference proteome</keyword>
<keyword evidence="5 6" id="KW-0472">Membrane</keyword>
<accession>A0A370WWP9</accession>
<dbReference type="AlphaFoldDB" id="A0A370WWP9"/>
<comment type="caution">
    <text evidence="7">The sequence shown here is derived from an EMBL/GenBank/DDBJ whole genome shotgun (WGS) entry which is preliminary data.</text>
</comment>
<comment type="similarity">
    <text evidence="2 6">Belongs to the 4-toluene sulfonate uptake permease (TSUP) (TC 2.A.102) family.</text>
</comment>
<gene>
    <name evidence="7" type="ORF">DWU98_13710</name>
</gene>
<evidence type="ECO:0000256" key="5">
    <source>
        <dbReference type="ARBA" id="ARBA00023136"/>
    </source>
</evidence>
<feature type="transmembrane region" description="Helical" evidence="6">
    <location>
        <begin position="101"/>
        <end position="119"/>
    </location>
</feature>
<dbReference type="RefSeq" id="WP_115496133.1">
    <property type="nucleotide sequence ID" value="NZ_QRBE01000008.1"/>
</dbReference>
<keyword evidence="4 6" id="KW-1133">Transmembrane helix</keyword>
<feature type="transmembrane region" description="Helical" evidence="6">
    <location>
        <begin position="171"/>
        <end position="194"/>
    </location>
</feature>
<dbReference type="EMBL" id="QRBE01000008">
    <property type="protein sequence ID" value="RDS80471.1"/>
    <property type="molecule type" value="Genomic_DNA"/>
</dbReference>
<feature type="transmembrane region" description="Helical" evidence="6">
    <location>
        <begin position="227"/>
        <end position="245"/>
    </location>
</feature>
<dbReference type="InterPro" id="IPR036259">
    <property type="entry name" value="MFS_trans_sf"/>
</dbReference>
<evidence type="ECO:0000256" key="3">
    <source>
        <dbReference type="ARBA" id="ARBA00022692"/>
    </source>
</evidence>
<dbReference type="OrthoDB" id="45564at2"/>
<organism evidence="7 8">
    <name type="scientific">Dyella monticola</name>
    <dbReference type="NCBI Taxonomy" id="1927958"/>
    <lineage>
        <taxon>Bacteria</taxon>
        <taxon>Pseudomonadati</taxon>
        <taxon>Pseudomonadota</taxon>
        <taxon>Gammaproteobacteria</taxon>
        <taxon>Lysobacterales</taxon>
        <taxon>Rhodanobacteraceae</taxon>
        <taxon>Dyella</taxon>
    </lineage>
</organism>
<dbReference type="InterPro" id="IPR002781">
    <property type="entry name" value="TM_pro_TauE-like"/>
</dbReference>
<dbReference type="SUPFAM" id="SSF103473">
    <property type="entry name" value="MFS general substrate transporter"/>
    <property type="match status" value="1"/>
</dbReference>
<protein>
    <recommendedName>
        <fullName evidence="6">Probable membrane transporter protein</fullName>
    </recommendedName>
</protein>
<evidence type="ECO:0000313" key="8">
    <source>
        <dbReference type="Proteomes" id="UP000254258"/>
    </source>
</evidence>
<feature type="transmembrane region" description="Helical" evidence="6">
    <location>
        <begin position="32"/>
        <end position="53"/>
    </location>
</feature>